<name>A0ABZ2MBH0_9BACT</name>
<keyword evidence="2" id="KW-1185">Reference proteome</keyword>
<evidence type="ECO:0000313" key="2">
    <source>
        <dbReference type="Proteomes" id="UP001370348"/>
    </source>
</evidence>
<sequence>METSRVDVPKAQVDGLALPFLRSEDLPAKAGPHEMRPPSELDRSPILGIWQNADEGESGGILRMDLTEKKGGLRVRALGTGSPEPKDWGEIEAVAYAPDVSSREAWGFTATYDFGFLRTTIVSYIKLGDLVTTTYNVFLDRSGRADYWTREFFYLTEVPHASQPSR</sequence>
<organism evidence="1 2">
    <name type="scientific">Pendulispora albinea</name>
    <dbReference type="NCBI Taxonomy" id="2741071"/>
    <lineage>
        <taxon>Bacteria</taxon>
        <taxon>Pseudomonadati</taxon>
        <taxon>Myxococcota</taxon>
        <taxon>Myxococcia</taxon>
        <taxon>Myxococcales</taxon>
        <taxon>Sorangiineae</taxon>
        <taxon>Pendulisporaceae</taxon>
        <taxon>Pendulispora</taxon>
    </lineage>
</organism>
<dbReference type="EMBL" id="CP089984">
    <property type="protein sequence ID" value="WXB19877.1"/>
    <property type="molecule type" value="Genomic_DNA"/>
</dbReference>
<accession>A0ABZ2MBH0</accession>
<gene>
    <name evidence="1" type="ORF">LZC94_21960</name>
</gene>
<proteinExistence type="predicted"/>
<reference evidence="1 2" key="1">
    <citation type="submission" date="2021-12" db="EMBL/GenBank/DDBJ databases">
        <title>Discovery of the Pendulisporaceae a myxobacterial family with distinct sporulation behavior and unique specialized metabolism.</title>
        <authorList>
            <person name="Garcia R."/>
            <person name="Popoff A."/>
            <person name="Bader C.D."/>
            <person name="Loehr J."/>
            <person name="Walesch S."/>
            <person name="Walt C."/>
            <person name="Boldt J."/>
            <person name="Bunk B."/>
            <person name="Haeckl F.J.F.P.J."/>
            <person name="Gunesch A.P."/>
            <person name="Birkelbach J."/>
            <person name="Nuebel U."/>
            <person name="Pietschmann T."/>
            <person name="Bach T."/>
            <person name="Mueller R."/>
        </authorList>
    </citation>
    <scope>NUCLEOTIDE SEQUENCE [LARGE SCALE GENOMIC DNA]</scope>
    <source>
        <strain evidence="1 2">MSr11954</strain>
    </source>
</reference>
<dbReference type="RefSeq" id="WP_394829475.1">
    <property type="nucleotide sequence ID" value="NZ_CP089984.1"/>
</dbReference>
<evidence type="ECO:0000313" key="1">
    <source>
        <dbReference type="EMBL" id="WXB19877.1"/>
    </source>
</evidence>
<protein>
    <submittedName>
        <fullName evidence="1">Uncharacterized protein</fullName>
    </submittedName>
</protein>
<dbReference type="Proteomes" id="UP001370348">
    <property type="component" value="Chromosome"/>
</dbReference>